<organism evidence="2 3">
    <name type="scientific">Phaseolus angularis</name>
    <name type="common">Azuki bean</name>
    <name type="synonym">Vigna angularis</name>
    <dbReference type="NCBI Taxonomy" id="3914"/>
    <lineage>
        <taxon>Eukaryota</taxon>
        <taxon>Viridiplantae</taxon>
        <taxon>Streptophyta</taxon>
        <taxon>Embryophyta</taxon>
        <taxon>Tracheophyta</taxon>
        <taxon>Spermatophyta</taxon>
        <taxon>Magnoliopsida</taxon>
        <taxon>eudicotyledons</taxon>
        <taxon>Gunneridae</taxon>
        <taxon>Pentapetalae</taxon>
        <taxon>rosids</taxon>
        <taxon>fabids</taxon>
        <taxon>Fabales</taxon>
        <taxon>Fabaceae</taxon>
        <taxon>Papilionoideae</taxon>
        <taxon>50 kb inversion clade</taxon>
        <taxon>NPAAA clade</taxon>
        <taxon>indigoferoid/millettioid clade</taxon>
        <taxon>Phaseoleae</taxon>
        <taxon>Vigna</taxon>
    </lineage>
</organism>
<dbReference type="EMBL" id="CM003372">
    <property type="protein sequence ID" value="KOM34542.1"/>
    <property type="molecule type" value="Genomic_DNA"/>
</dbReference>
<dbReference type="AlphaFoldDB" id="A0A0L9TVW6"/>
<dbReference type="Proteomes" id="UP000053144">
    <property type="component" value="Chromosome 2"/>
</dbReference>
<feature type="compositionally biased region" description="Low complexity" evidence="1">
    <location>
        <begin position="39"/>
        <end position="54"/>
    </location>
</feature>
<feature type="compositionally biased region" description="Pro residues" evidence="1">
    <location>
        <begin position="1"/>
        <end position="12"/>
    </location>
</feature>
<dbReference type="Gramene" id="KOM34542">
    <property type="protein sequence ID" value="KOM34542"/>
    <property type="gene ID" value="LR48_Vigan02g069200"/>
</dbReference>
<evidence type="ECO:0000313" key="3">
    <source>
        <dbReference type="Proteomes" id="UP000053144"/>
    </source>
</evidence>
<proteinExistence type="predicted"/>
<name>A0A0L9TVW6_PHAAN</name>
<evidence type="ECO:0000256" key="1">
    <source>
        <dbReference type="SAM" id="MobiDB-lite"/>
    </source>
</evidence>
<evidence type="ECO:0000313" key="2">
    <source>
        <dbReference type="EMBL" id="KOM34542.1"/>
    </source>
</evidence>
<feature type="region of interest" description="Disordered" evidence="1">
    <location>
        <begin position="1"/>
        <end position="57"/>
    </location>
</feature>
<feature type="region of interest" description="Disordered" evidence="1">
    <location>
        <begin position="147"/>
        <end position="193"/>
    </location>
</feature>
<accession>A0A0L9TVW6</accession>
<sequence>MASGPSGPPIPPSGNSDKGKGKKSYVVKLMTRFNNEIGSTSQPTTPTTTSTTRSVPPPLVVLGFTPTPHQVPTSSPTSIDPAEEERLRNRCWLEAAGGKYKGRVYDIGNLQQYGQQLQNLEGFIGVLLPFLPPSAAAAAQQFLNLPNPQVQNDVPNIVQPEQQPPEQQPPEQQPPHQQPPDEQPQDGNDYMHY</sequence>
<protein>
    <submittedName>
        <fullName evidence="2">Uncharacterized protein</fullName>
    </submittedName>
</protein>
<reference evidence="3" key="1">
    <citation type="journal article" date="2015" name="Proc. Natl. Acad. Sci. U.S.A.">
        <title>Genome sequencing of adzuki bean (Vigna angularis) provides insight into high starch and low fat accumulation and domestication.</title>
        <authorList>
            <person name="Yang K."/>
            <person name="Tian Z."/>
            <person name="Chen C."/>
            <person name="Luo L."/>
            <person name="Zhao B."/>
            <person name="Wang Z."/>
            <person name="Yu L."/>
            <person name="Li Y."/>
            <person name="Sun Y."/>
            <person name="Li W."/>
            <person name="Chen Y."/>
            <person name="Li Y."/>
            <person name="Zhang Y."/>
            <person name="Ai D."/>
            <person name="Zhao J."/>
            <person name="Shang C."/>
            <person name="Ma Y."/>
            <person name="Wu B."/>
            <person name="Wang M."/>
            <person name="Gao L."/>
            <person name="Sun D."/>
            <person name="Zhang P."/>
            <person name="Guo F."/>
            <person name="Wang W."/>
            <person name="Li Y."/>
            <person name="Wang J."/>
            <person name="Varshney R.K."/>
            <person name="Wang J."/>
            <person name="Ling H.Q."/>
            <person name="Wan P."/>
        </authorList>
    </citation>
    <scope>NUCLEOTIDE SEQUENCE</scope>
    <source>
        <strain evidence="3">cv. Jingnong 6</strain>
    </source>
</reference>
<feature type="compositionally biased region" description="Pro residues" evidence="1">
    <location>
        <begin position="162"/>
        <end position="182"/>
    </location>
</feature>
<gene>
    <name evidence="2" type="ORF">LR48_Vigan02g069200</name>
</gene>